<feature type="transmembrane region" description="Helical" evidence="2">
    <location>
        <begin position="207"/>
        <end position="227"/>
    </location>
</feature>
<reference evidence="3 4" key="1">
    <citation type="submission" date="2018-04" db="EMBL/GenBank/DDBJ databases">
        <title>Genomic Encyclopedia of Archaeal and Bacterial Type Strains, Phase II (KMG-II): from individual species to whole genera.</title>
        <authorList>
            <person name="Goeker M."/>
        </authorList>
    </citation>
    <scope>NUCLEOTIDE SEQUENCE [LARGE SCALE GENOMIC DNA]</scope>
    <source>
        <strain evidence="3 4">DSM 25521</strain>
    </source>
</reference>
<dbReference type="EMBL" id="PZZL01000001">
    <property type="protein sequence ID" value="PTM61839.1"/>
    <property type="molecule type" value="Genomic_DNA"/>
</dbReference>
<dbReference type="GO" id="GO:0043190">
    <property type="term" value="C:ATP-binding cassette (ABC) transporter complex"/>
    <property type="evidence" value="ECO:0007669"/>
    <property type="project" value="InterPro"/>
</dbReference>
<comment type="similarity">
    <text evidence="2">Belongs to the MlaE permease family.</text>
</comment>
<comment type="caution">
    <text evidence="3">The sequence shown here is derived from an EMBL/GenBank/DDBJ whole genome shotgun (WGS) entry which is preliminary data.</text>
</comment>
<dbReference type="PANTHER" id="PTHR30188">
    <property type="entry name" value="ABC TRANSPORTER PERMEASE PROTEIN-RELATED"/>
    <property type="match status" value="1"/>
</dbReference>
<dbReference type="NCBIfam" id="TIGR00056">
    <property type="entry name" value="MlaE family lipid ABC transporter permease subunit"/>
    <property type="match status" value="1"/>
</dbReference>
<evidence type="ECO:0000313" key="4">
    <source>
        <dbReference type="Proteomes" id="UP000241808"/>
    </source>
</evidence>
<evidence type="ECO:0000256" key="1">
    <source>
        <dbReference type="ARBA" id="ARBA00003787"/>
    </source>
</evidence>
<dbReference type="InterPro" id="IPR003453">
    <property type="entry name" value="ABC_MlaE_roteobac"/>
</dbReference>
<comment type="subcellular location">
    <subcellularLocation>
        <location evidence="2">Cell inner membrane</location>
        <topology evidence="2">Multi-pass membrane protein</topology>
    </subcellularLocation>
</comment>
<dbReference type="GO" id="GO:0005548">
    <property type="term" value="F:phospholipid transporter activity"/>
    <property type="evidence" value="ECO:0007669"/>
    <property type="project" value="TreeGrafter"/>
</dbReference>
<feature type="transmembrane region" description="Helical" evidence="2">
    <location>
        <begin position="132"/>
        <end position="151"/>
    </location>
</feature>
<evidence type="ECO:0000313" key="3">
    <source>
        <dbReference type="EMBL" id="PTM61839.1"/>
    </source>
</evidence>
<dbReference type="RefSeq" id="WP_245901835.1">
    <property type="nucleotide sequence ID" value="NZ_JAIESU010000014.1"/>
</dbReference>
<name>A0A2T4ZIN1_9HYPH</name>
<keyword evidence="4" id="KW-1185">Reference proteome</keyword>
<dbReference type="PANTHER" id="PTHR30188:SF3">
    <property type="entry name" value="ABC TRANSPORTER PERMEASE"/>
    <property type="match status" value="1"/>
</dbReference>
<organism evidence="3 4">
    <name type="scientific">Phreatobacter oligotrophus</name>
    <dbReference type="NCBI Taxonomy" id="1122261"/>
    <lineage>
        <taxon>Bacteria</taxon>
        <taxon>Pseudomonadati</taxon>
        <taxon>Pseudomonadota</taxon>
        <taxon>Alphaproteobacteria</taxon>
        <taxon>Hyphomicrobiales</taxon>
        <taxon>Phreatobacteraceae</taxon>
        <taxon>Phreatobacter</taxon>
    </lineage>
</organism>
<dbReference type="SUPFAM" id="SSF52091">
    <property type="entry name" value="SpoIIaa-like"/>
    <property type="match status" value="1"/>
</dbReference>
<evidence type="ECO:0000256" key="2">
    <source>
        <dbReference type="RuleBase" id="RU362044"/>
    </source>
</evidence>
<keyword evidence="2" id="KW-0997">Cell inner membrane</keyword>
<feature type="transmembrane region" description="Helical" evidence="2">
    <location>
        <begin position="315"/>
        <end position="338"/>
    </location>
</feature>
<feature type="transmembrane region" description="Helical" evidence="2">
    <location>
        <begin position="172"/>
        <end position="195"/>
    </location>
</feature>
<accession>A0A2T4ZIN1</accession>
<keyword evidence="2" id="KW-0812">Transmembrane</keyword>
<keyword evidence="2" id="KW-1133">Transmembrane helix</keyword>
<keyword evidence="2" id="KW-0472">Membrane</keyword>
<proteinExistence type="inferred from homology"/>
<keyword evidence="2" id="KW-1003">Cell membrane</keyword>
<dbReference type="AlphaFoldDB" id="A0A2T4ZIN1"/>
<dbReference type="Proteomes" id="UP000241808">
    <property type="component" value="Unassembled WGS sequence"/>
</dbReference>
<protein>
    <submittedName>
        <fullName evidence="3">Phospholipid/cholesterol/gamma-HCH transport system permease protein</fullName>
    </submittedName>
</protein>
<comment type="function">
    <text evidence="1">Could be part of an ABC transporter complex.</text>
</comment>
<sequence length="378" mass="39766">MAQAELATRVDGSRLTVTLAGAWTAETAGDMEPQVTRLLAEAGTPAAVSLDLSRVSRLDTLGGTLVRGIETGFGARGVPVDRSGLDGATATLYADIAEGLATAPEAPPRPRPALALAIDKVGQQMVEAGRDLAALASFLGEVVLAAGSIFTGQGRFRLPAVVTQMDHIVFRAVPIMALITFLIGGIIAQQGIFFFRDFGADTYVVDLVVILTLREIGVLIVSIMVAGRTGSAFTAEIGSMKMREEIDALKVMGLNPVEVLVLPRMIALIVGLPILTFVGDLSAIAGGAMVANIYGNIPFDIFLSRMQEEVSQRHIWVGLAKAPFMALIIGLVACIEGMRVKGSAESLGQQTTASVVKAIFLVIVMDGLFAMFFASLGY</sequence>
<gene>
    <name evidence="3" type="ORF">C8P69_101510</name>
</gene>
<feature type="transmembrane region" description="Helical" evidence="2">
    <location>
        <begin position="358"/>
        <end position="376"/>
    </location>
</feature>
<dbReference type="Pfam" id="PF02405">
    <property type="entry name" value="MlaE"/>
    <property type="match status" value="1"/>
</dbReference>
<dbReference type="InterPro" id="IPR030802">
    <property type="entry name" value="Permease_MalE"/>
</dbReference>
<dbReference type="InterPro" id="IPR036513">
    <property type="entry name" value="STAS_dom_sf"/>
</dbReference>